<organism evidence="2 3">
    <name type="scientific">Rhipicephalus microplus</name>
    <name type="common">Cattle tick</name>
    <name type="synonym">Boophilus microplus</name>
    <dbReference type="NCBI Taxonomy" id="6941"/>
    <lineage>
        <taxon>Eukaryota</taxon>
        <taxon>Metazoa</taxon>
        <taxon>Ecdysozoa</taxon>
        <taxon>Arthropoda</taxon>
        <taxon>Chelicerata</taxon>
        <taxon>Arachnida</taxon>
        <taxon>Acari</taxon>
        <taxon>Parasitiformes</taxon>
        <taxon>Ixodida</taxon>
        <taxon>Ixodoidea</taxon>
        <taxon>Ixodidae</taxon>
        <taxon>Rhipicephalinae</taxon>
        <taxon>Rhipicephalus</taxon>
        <taxon>Boophilus</taxon>
    </lineage>
</organism>
<evidence type="ECO:0000313" key="3">
    <source>
        <dbReference type="Proteomes" id="UP000821866"/>
    </source>
</evidence>
<dbReference type="Proteomes" id="UP000821866">
    <property type="component" value="Chromosome 1"/>
</dbReference>
<dbReference type="EMBL" id="JABSTU010000001">
    <property type="protein sequence ID" value="KAH8039164.1"/>
    <property type="molecule type" value="Genomic_DNA"/>
</dbReference>
<evidence type="ECO:0000313" key="2">
    <source>
        <dbReference type="EMBL" id="KAH8039164.1"/>
    </source>
</evidence>
<proteinExistence type="predicted"/>
<protein>
    <submittedName>
        <fullName evidence="2">Uncharacterized protein</fullName>
    </submittedName>
</protein>
<feature type="region of interest" description="Disordered" evidence="1">
    <location>
        <begin position="212"/>
        <end position="306"/>
    </location>
</feature>
<accession>A0A9J6EYG5</accession>
<gene>
    <name evidence="2" type="ORF">HPB51_005340</name>
</gene>
<dbReference type="AlphaFoldDB" id="A0A9J6EYG5"/>
<reference evidence="2" key="2">
    <citation type="submission" date="2021-09" db="EMBL/GenBank/DDBJ databases">
        <authorList>
            <person name="Jia N."/>
            <person name="Wang J."/>
            <person name="Shi W."/>
            <person name="Du L."/>
            <person name="Sun Y."/>
            <person name="Zhan W."/>
            <person name="Jiang J."/>
            <person name="Wang Q."/>
            <person name="Zhang B."/>
            <person name="Ji P."/>
            <person name="Sakyi L.B."/>
            <person name="Cui X."/>
            <person name="Yuan T."/>
            <person name="Jiang B."/>
            <person name="Yang W."/>
            <person name="Lam T.T.-Y."/>
            <person name="Chang Q."/>
            <person name="Ding S."/>
            <person name="Wang X."/>
            <person name="Zhu J."/>
            <person name="Ruan X."/>
            <person name="Zhao L."/>
            <person name="Wei J."/>
            <person name="Que T."/>
            <person name="Du C."/>
            <person name="Cheng J."/>
            <person name="Dai P."/>
            <person name="Han X."/>
            <person name="Huang E."/>
            <person name="Gao Y."/>
            <person name="Liu J."/>
            <person name="Shao H."/>
            <person name="Ye R."/>
            <person name="Li L."/>
            <person name="Wei W."/>
            <person name="Wang X."/>
            <person name="Wang C."/>
            <person name="Huo Q."/>
            <person name="Li W."/>
            <person name="Guo W."/>
            <person name="Chen H."/>
            <person name="Chen S."/>
            <person name="Zhou L."/>
            <person name="Zhou L."/>
            <person name="Ni X."/>
            <person name="Tian J."/>
            <person name="Zhou Y."/>
            <person name="Sheng Y."/>
            <person name="Liu T."/>
            <person name="Pan Y."/>
            <person name="Xia L."/>
            <person name="Li J."/>
            <person name="Zhao F."/>
            <person name="Cao W."/>
        </authorList>
    </citation>
    <scope>NUCLEOTIDE SEQUENCE</scope>
    <source>
        <strain evidence="2">Rmic-2018</strain>
        <tissue evidence="2">Larvae</tissue>
    </source>
</reference>
<comment type="caution">
    <text evidence="2">The sequence shown here is derived from an EMBL/GenBank/DDBJ whole genome shotgun (WGS) entry which is preliminary data.</text>
</comment>
<feature type="region of interest" description="Disordered" evidence="1">
    <location>
        <begin position="315"/>
        <end position="334"/>
    </location>
</feature>
<sequence>MHVAIATLLKPAAEPTTILLDPRAPEGVVCCSRSEHWDSRRSNSRSRWLPRTAHRVAPAERRLRWRDNDGKEEEASVAEVLTRRGFFPLADDRPRCRLEETRGCASGRGKGSTPFLLQEGPERNATRRPFVTRYGGGDSPRTSRLTAKYSVREPRGVYSGHVLRTPLIALLHFSRDPFRAVSFEVIIVVAVIVTIGPYQQNHDVGEITGVSSALREPQSNRQRPATSGDDGSRASPAKKPGSAEERRTFPESPCWLSRRRPAAQTTLQKSLVSREHGVAATCHMQQRNRQSVHILHSPSDPMRNGRKRLKRGVKYPTAPPGDATDAAPEETGVRGCGRTVLPAARTRSTANERRLARWRHVMPCPDGFCSERVSKWERAGEPPAPLRRTLMAFALGRVPACPVGLAALGCRPGFAGWPPLRLLLLPLAGLLVCVLHGEVARPFAAARVCRFFFMFCAAGCFRIARSPASRALLFISVAAWEFARRLLPDGLTERTQLVRHRLRSCVEKTIHLSSSSGCRRSSL</sequence>
<reference evidence="2" key="1">
    <citation type="journal article" date="2020" name="Cell">
        <title>Large-Scale Comparative Analyses of Tick Genomes Elucidate Their Genetic Diversity and Vector Capacities.</title>
        <authorList>
            <consortium name="Tick Genome and Microbiome Consortium (TIGMIC)"/>
            <person name="Jia N."/>
            <person name="Wang J."/>
            <person name="Shi W."/>
            <person name="Du L."/>
            <person name="Sun Y."/>
            <person name="Zhan W."/>
            <person name="Jiang J.F."/>
            <person name="Wang Q."/>
            <person name="Zhang B."/>
            <person name="Ji P."/>
            <person name="Bell-Sakyi L."/>
            <person name="Cui X.M."/>
            <person name="Yuan T.T."/>
            <person name="Jiang B.G."/>
            <person name="Yang W.F."/>
            <person name="Lam T.T."/>
            <person name="Chang Q.C."/>
            <person name="Ding S.J."/>
            <person name="Wang X.J."/>
            <person name="Zhu J.G."/>
            <person name="Ruan X.D."/>
            <person name="Zhao L."/>
            <person name="Wei J.T."/>
            <person name="Ye R.Z."/>
            <person name="Que T.C."/>
            <person name="Du C.H."/>
            <person name="Zhou Y.H."/>
            <person name="Cheng J.X."/>
            <person name="Dai P.F."/>
            <person name="Guo W.B."/>
            <person name="Han X.H."/>
            <person name="Huang E.J."/>
            <person name="Li L.F."/>
            <person name="Wei W."/>
            <person name="Gao Y.C."/>
            <person name="Liu J.Z."/>
            <person name="Shao H.Z."/>
            <person name="Wang X."/>
            <person name="Wang C.C."/>
            <person name="Yang T.C."/>
            <person name="Huo Q.B."/>
            <person name="Li W."/>
            <person name="Chen H.Y."/>
            <person name="Chen S.E."/>
            <person name="Zhou L.G."/>
            <person name="Ni X.B."/>
            <person name="Tian J.H."/>
            <person name="Sheng Y."/>
            <person name="Liu T."/>
            <person name="Pan Y.S."/>
            <person name="Xia L.Y."/>
            <person name="Li J."/>
            <person name="Zhao F."/>
            <person name="Cao W.C."/>
        </authorList>
    </citation>
    <scope>NUCLEOTIDE SEQUENCE</scope>
    <source>
        <strain evidence="2">Rmic-2018</strain>
    </source>
</reference>
<evidence type="ECO:0000256" key="1">
    <source>
        <dbReference type="SAM" id="MobiDB-lite"/>
    </source>
</evidence>
<name>A0A9J6EYG5_RHIMP</name>
<keyword evidence="3" id="KW-1185">Reference proteome</keyword>